<dbReference type="EMBL" id="CP002400">
    <property type="protein sequence ID" value="ADU26147.1"/>
    <property type="molecule type" value="Genomic_DNA"/>
</dbReference>
<dbReference type="Gene3D" id="3.40.930.10">
    <property type="entry name" value="Mannitol-specific EII, Chain A"/>
    <property type="match status" value="1"/>
</dbReference>
<evidence type="ECO:0000256" key="1">
    <source>
        <dbReference type="ARBA" id="ARBA00022679"/>
    </source>
</evidence>
<dbReference type="Pfam" id="PF00874">
    <property type="entry name" value="PRD"/>
    <property type="match status" value="1"/>
</dbReference>
<feature type="domain" description="PTS EIIB type-2" evidence="4">
    <location>
        <begin position="410"/>
        <end position="499"/>
    </location>
</feature>
<keyword evidence="7" id="KW-1185">Reference proteome</keyword>
<dbReference type="Pfam" id="PF00359">
    <property type="entry name" value="PTS_EIIA_2"/>
    <property type="match status" value="1"/>
</dbReference>
<dbReference type="GO" id="GO:0009401">
    <property type="term" value="P:phosphoenolpyruvate-dependent sugar phosphotransferase system"/>
    <property type="evidence" value="ECO:0007669"/>
    <property type="project" value="InterPro"/>
</dbReference>
<dbReference type="InterPro" id="IPR011608">
    <property type="entry name" value="PRD"/>
</dbReference>
<evidence type="ECO:0000259" key="4">
    <source>
        <dbReference type="PROSITE" id="PS51099"/>
    </source>
</evidence>
<protein>
    <submittedName>
        <fullName evidence="6">Transcriptional regulator, MarR family</fullName>
        <ecNumber evidence="6">2.7.1.69</ecNumber>
    </submittedName>
</protein>
<dbReference type="Gene3D" id="3.40.50.2300">
    <property type="match status" value="1"/>
</dbReference>
<dbReference type="InterPro" id="IPR016152">
    <property type="entry name" value="PTrfase/Anion_transptr"/>
</dbReference>
<dbReference type="PANTHER" id="PTHR30185">
    <property type="entry name" value="CRYPTIC BETA-GLUCOSIDE BGL OPERON ANTITERMINATOR"/>
    <property type="match status" value="1"/>
</dbReference>
<dbReference type="Gene3D" id="1.10.1790.10">
    <property type="entry name" value="PRD domain"/>
    <property type="match status" value="1"/>
</dbReference>
<reference evidence="6 7" key="1">
    <citation type="submission" date="2010-12" db="EMBL/GenBank/DDBJ databases">
        <title>Complete sequence of Ethanoligenens harbinense YUAN-3.</title>
        <authorList>
            <person name="Lucas S."/>
            <person name="Copeland A."/>
            <person name="Lapidus A."/>
            <person name="Cheng J.-F."/>
            <person name="Bruce D."/>
            <person name="Goodwin L."/>
            <person name="Pitluck S."/>
            <person name="Chertkov O."/>
            <person name="Misra M."/>
            <person name="Detter J.C."/>
            <person name="Han C."/>
            <person name="Tapia R."/>
            <person name="Land M."/>
            <person name="Hauser L."/>
            <person name="Jeffries C."/>
            <person name="Kyrpides N."/>
            <person name="Ivanova N."/>
            <person name="Mikhailova N."/>
            <person name="Wang A."/>
            <person name="Mouttaki H."/>
            <person name="He Z."/>
            <person name="Zhou J."/>
            <person name="Hemme C.L."/>
            <person name="Woyke T."/>
        </authorList>
    </citation>
    <scope>NUCLEOTIDE SEQUENCE [LARGE SCALE GENOMIC DNA]</scope>
    <source>
        <strain evidence="7">DSM 18485 / JCM 12961 / CGMCC 1.5033 / YUAN-3</strain>
    </source>
</reference>
<keyword evidence="2" id="KW-0677">Repeat</keyword>
<name>E6U9F6_ETHHY</name>
<dbReference type="InterPro" id="IPR036095">
    <property type="entry name" value="PTS_EIIB-like_sf"/>
</dbReference>
<dbReference type="PROSITE" id="PS51372">
    <property type="entry name" value="PRD_2"/>
    <property type="match status" value="1"/>
</dbReference>
<dbReference type="SUPFAM" id="SSF63520">
    <property type="entry name" value="PTS-regulatory domain, PRD"/>
    <property type="match status" value="1"/>
</dbReference>
<dbReference type="eggNOG" id="COG3711">
    <property type="taxonomic scope" value="Bacteria"/>
</dbReference>
<evidence type="ECO:0000259" key="3">
    <source>
        <dbReference type="PROSITE" id="PS51094"/>
    </source>
</evidence>
<keyword evidence="1 6" id="KW-0808">Transferase</keyword>
<dbReference type="InterPro" id="IPR002178">
    <property type="entry name" value="PTS_EIIA_type-2_dom"/>
</dbReference>
<dbReference type="InterPro" id="IPR050661">
    <property type="entry name" value="BglG_antiterminators"/>
</dbReference>
<evidence type="ECO:0000313" key="6">
    <source>
        <dbReference type="EMBL" id="ADU26147.1"/>
    </source>
</evidence>
<proteinExistence type="predicted"/>
<evidence type="ECO:0000313" key="7">
    <source>
        <dbReference type="Proteomes" id="UP000001551"/>
    </source>
</evidence>
<dbReference type="CDD" id="cd05568">
    <property type="entry name" value="PTS_IIB_bgl_like"/>
    <property type="match status" value="1"/>
</dbReference>
<organism evidence="6 7">
    <name type="scientific">Ethanoligenens harbinense (strain DSM 18485 / JCM 12961 / CGMCC 1.5033 / YUAN-3)</name>
    <dbReference type="NCBI Taxonomy" id="663278"/>
    <lineage>
        <taxon>Bacteria</taxon>
        <taxon>Bacillati</taxon>
        <taxon>Bacillota</taxon>
        <taxon>Clostridia</taxon>
        <taxon>Eubacteriales</taxon>
        <taxon>Oscillospiraceae</taxon>
        <taxon>Ethanoligenens</taxon>
    </lineage>
</organism>
<dbReference type="STRING" id="663278.Ethha_0570"/>
<dbReference type="GO" id="GO:0008982">
    <property type="term" value="F:protein-N(PI)-phosphohistidine-sugar phosphotransferase activity"/>
    <property type="evidence" value="ECO:0007669"/>
    <property type="project" value="InterPro"/>
</dbReference>
<dbReference type="PANTHER" id="PTHR30185:SF12">
    <property type="entry name" value="TRANSCRIPTIONAL REGULATOR MANR"/>
    <property type="match status" value="1"/>
</dbReference>
<dbReference type="SUPFAM" id="SSF52794">
    <property type="entry name" value="PTS system IIB component-like"/>
    <property type="match status" value="1"/>
</dbReference>
<dbReference type="Proteomes" id="UP000001551">
    <property type="component" value="Chromosome"/>
</dbReference>
<dbReference type="HOGENOM" id="CLU_013442_5_1_9"/>
<dbReference type="PROSITE" id="PS51099">
    <property type="entry name" value="PTS_EIIB_TYPE_2"/>
    <property type="match status" value="1"/>
</dbReference>
<dbReference type="AlphaFoldDB" id="E6U9F6"/>
<dbReference type="EC" id="2.7.1.69" evidence="6"/>
<dbReference type="PROSITE" id="PS51094">
    <property type="entry name" value="PTS_EIIA_TYPE_2"/>
    <property type="match status" value="1"/>
</dbReference>
<dbReference type="eggNOG" id="COG1762">
    <property type="taxonomic scope" value="Bacteria"/>
</dbReference>
<evidence type="ECO:0000256" key="2">
    <source>
        <dbReference type="ARBA" id="ARBA00022737"/>
    </source>
</evidence>
<dbReference type="GO" id="GO:0006355">
    <property type="term" value="P:regulation of DNA-templated transcription"/>
    <property type="evidence" value="ECO:0007669"/>
    <property type="project" value="InterPro"/>
</dbReference>
<dbReference type="InterPro" id="IPR036634">
    <property type="entry name" value="PRD_sf"/>
</dbReference>
<evidence type="ECO:0000259" key="5">
    <source>
        <dbReference type="PROSITE" id="PS51372"/>
    </source>
</evidence>
<dbReference type="KEGG" id="eha:Ethha_0570"/>
<feature type="domain" description="PTS EIIA type-2" evidence="3">
    <location>
        <begin position="501"/>
        <end position="644"/>
    </location>
</feature>
<feature type="domain" description="PRD" evidence="5">
    <location>
        <begin position="299"/>
        <end position="406"/>
    </location>
</feature>
<accession>E6U9F6</accession>
<dbReference type="SUPFAM" id="SSF55804">
    <property type="entry name" value="Phoshotransferase/anion transport protein"/>
    <property type="match status" value="1"/>
</dbReference>
<dbReference type="InterPro" id="IPR013011">
    <property type="entry name" value="PTS_EIIB_2"/>
</dbReference>
<gene>
    <name evidence="6" type="ordered locus">Ethha_0570</name>
</gene>
<sequence>MIFVDFTGKFNITERQFKILHILNSSPNTTVKYISEFLKVSPQTVKTELLNLKPLFSHYNILIDLEKNNQIQINEPARLPRLMNSAGVLLQFPLKKRILLMLVLNTGFLTLQDIADELYVSKSLVEKQMKDLLKTYSSEVKSLRHYGFRYIASQFKRREIFVMLVSPYVQGLDFEESLENFNNIHFPIMRYFTHGDIEKALKIVAYIQQLKNLLFTDKAIGQMFLYQLIVTRNRRLSENTQIGDDFVPIMRQLPYFSQYMSLSEETDRAMQLALPKNEKYYLCYLLINLKKQHVLNSQEIVNDMRPFILDSFAQIKNHLSLDFSGNEKLLEGLALHIHTTLSANDNHYAGNNYGWDEMKGEYPLGFEAATVMAQMILSKYGKCVTDNELIYLTIHFQNAIEQMYMGYEKIRAVVICHYGVAAANLIRAKVEKLYPEIDVTNLFSLQEFNQAGKIDCDLIITTEKLEANGIKVIYVSPALKQSELKQFQEFIEDKKSKDFLKQIIREAIVLDLSEVATKYEIISKMAERLEKEQIVTSQYKQSVLEREEISSTDYQAIATPHGNPHYVMKTKLCIARLTKEVEWGDAKVKYAFMLACSTDLLKSSQSTFSLFYHLLTQTKFENFLVEVGDIPPAEFLHEFVKLLY</sequence>